<comment type="caution">
    <text evidence="11">The sequence shown here is derived from an EMBL/GenBank/DDBJ whole genome shotgun (WGS) entry which is preliminary data.</text>
</comment>
<dbReference type="GO" id="GO:0016887">
    <property type="term" value="F:ATP hydrolysis activity"/>
    <property type="evidence" value="ECO:0007669"/>
    <property type="project" value="InterPro"/>
</dbReference>
<keyword evidence="2" id="KW-0813">Transport</keyword>
<dbReference type="Pfam" id="PF00005">
    <property type="entry name" value="ABC_tran"/>
    <property type="match status" value="1"/>
</dbReference>
<feature type="transmembrane region" description="Helical" evidence="8">
    <location>
        <begin position="34"/>
        <end position="57"/>
    </location>
</feature>
<dbReference type="PROSITE" id="PS50929">
    <property type="entry name" value="ABC_TM1F"/>
    <property type="match status" value="1"/>
</dbReference>
<evidence type="ECO:0000256" key="4">
    <source>
        <dbReference type="ARBA" id="ARBA00022741"/>
    </source>
</evidence>
<dbReference type="GO" id="GO:0005886">
    <property type="term" value="C:plasma membrane"/>
    <property type="evidence" value="ECO:0007669"/>
    <property type="project" value="UniProtKB-SubCell"/>
</dbReference>
<evidence type="ECO:0000256" key="5">
    <source>
        <dbReference type="ARBA" id="ARBA00022840"/>
    </source>
</evidence>
<dbReference type="Gene3D" id="3.40.50.300">
    <property type="entry name" value="P-loop containing nucleotide triphosphate hydrolases"/>
    <property type="match status" value="1"/>
</dbReference>
<dbReference type="SMART" id="SM00382">
    <property type="entry name" value="AAA"/>
    <property type="match status" value="1"/>
</dbReference>
<name>A0A5D0MB16_9BACT</name>
<keyword evidence="12" id="KW-1185">Reference proteome</keyword>
<reference evidence="11" key="1">
    <citation type="submission" date="2019-08" db="EMBL/GenBank/DDBJ databases">
        <title>Genomic characterization of a novel candidate phylum (ARYD3) from a high temperature, high salinity tertiary oil reservoir in north central Oklahoma, USA.</title>
        <authorList>
            <person name="Youssef N.H."/>
            <person name="Yadav A."/>
            <person name="Elshahed M.S."/>
        </authorList>
    </citation>
    <scope>NUCLEOTIDE SEQUENCE [LARGE SCALE GENOMIC DNA]</scope>
    <source>
        <strain evidence="11">ARYD3</strain>
    </source>
</reference>
<evidence type="ECO:0000313" key="12">
    <source>
        <dbReference type="Proteomes" id="UP000324143"/>
    </source>
</evidence>
<dbReference type="InterPro" id="IPR003439">
    <property type="entry name" value="ABC_transporter-like_ATP-bd"/>
</dbReference>
<dbReference type="PANTHER" id="PTHR43394">
    <property type="entry name" value="ATP-DEPENDENT PERMEASE MDL1, MITOCHONDRIAL"/>
    <property type="match status" value="1"/>
</dbReference>
<feature type="domain" description="ABC transmembrane type-1" evidence="10">
    <location>
        <begin position="38"/>
        <end position="320"/>
    </location>
</feature>
<keyword evidence="4" id="KW-0547">Nucleotide-binding</keyword>
<dbReference type="SUPFAM" id="SSF90123">
    <property type="entry name" value="ABC transporter transmembrane region"/>
    <property type="match status" value="1"/>
</dbReference>
<dbReference type="Pfam" id="PF00664">
    <property type="entry name" value="ABC_membrane"/>
    <property type="match status" value="1"/>
</dbReference>
<dbReference type="InterPro" id="IPR036640">
    <property type="entry name" value="ABC1_TM_sf"/>
</dbReference>
<feature type="transmembrane region" description="Helical" evidence="8">
    <location>
        <begin position="152"/>
        <end position="171"/>
    </location>
</feature>
<protein>
    <submittedName>
        <fullName evidence="11">ABC transporter ATP-binding protein</fullName>
    </submittedName>
</protein>
<evidence type="ECO:0000256" key="7">
    <source>
        <dbReference type="ARBA" id="ARBA00023136"/>
    </source>
</evidence>
<evidence type="ECO:0000256" key="1">
    <source>
        <dbReference type="ARBA" id="ARBA00004651"/>
    </source>
</evidence>
<feature type="transmembrane region" description="Helical" evidence="8">
    <location>
        <begin position="77"/>
        <end position="101"/>
    </location>
</feature>
<dbReference type="GO" id="GO:0015421">
    <property type="term" value="F:ABC-type oligopeptide transporter activity"/>
    <property type="evidence" value="ECO:0007669"/>
    <property type="project" value="TreeGrafter"/>
</dbReference>
<evidence type="ECO:0000256" key="3">
    <source>
        <dbReference type="ARBA" id="ARBA00022692"/>
    </source>
</evidence>
<dbReference type="InterPro" id="IPR027417">
    <property type="entry name" value="P-loop_NTPase"/>
</dbReference>
<dbReference type="InterPro" id="IPR011527">
    <property type="entry name" value="ABC1_TM_dom"/>
</dbReference>
<dbReference type="SUPFAM" id="SSF52540">
    <property type="entry name" value="P-loop containing nucleoside triphosphate hydrolases"/>
    <property type="match status" value="1"/>
</dbReference>
<proteinExistence type="predicted"/>
<dbReference type="AlphaFoldDB" id="A0A5D0MB16"/>
<comment type="subcellular location">
    <subcellularLocation>
        <location evidence="1">Cell membrane</location>
        <topology evidence="1">Multi-pass membrane protein</topology>
    </subcellularLocation>
</comment>
<dbReference type="CDD" id="cd03254">
    <property type="entry name" value="ABCC_Glucan_exporter_like"/>
    <property type="match status" value="1"/>
</dbReference>
<dbReference type="GO" id="GO:0005524">
    <property type="term" value="F:ATP binding"/>
    <property type="evidence" value="ECO:0007669"/>
    <property type="project" value="UniProtKB-KW"/>
</dbReference>
<dbReference type="Gene3D" id="1.20.1560.10">
    <property type="entry name" value="ABC transporter type 1, transmembrane domain"/>
    <property type="match status" value="1"/>
</dbReference>
<evidence type="ECO:0000313" key="11">
    <source>
        <dbReference type="EMBL" id="TYB30964.1"/>
    </source>
</evidence>
<dbReference type="Proteomes" id="UP000324143">
    <property type="component" value="Unassembled WGS sequence"/>
</dbReference>
<dbReference type="FunFam" id="3.40.50.300:FF:000287">
    <property type="entry name" value="Multidrug ABC transporter ATP-binding protein"/>
    <property type="match status" value="1"/>
</dbReference>
<evidence type="ECO:0000256" key="2">
    <source>
        <dbReference type="ARBA" id="ARBA00022448"/>
    </source>
</evidence>
<gene>
    <name evidence="11" type="ORF">FXF47_06610</name>
</gene>
<keyword evidence="3 8" id="KW-0812">Transmembrane</keyword>
<evidence type="ECO:0000256" key="8">
    <source>
        <dbReference type="SAM" id="Phobius"/>
    </source>
</evidence>
<dbReference type="CDD" id="cd18544">
    <property type="entry name" value="ABC_6TM_TmrA_like"/>
    <property type="match status" value="1"/>
</dbReference>
<sequence>MPRHPRVVPEDNKKRKFDIDLLFWLLSYIKDKKFLVGVSVLLILLSAGLGLASPHIVRVGIDDYIGKGDYNGLLTLAVIYFFIRVFYFASQFGQMYLTAYLGQKIMYRMRLDIFEHVIKLKKSYFDKNPIGKIMTRVTTDVKALNELLTSGFVNFFSQSLMLMGILVFLFLEAWKLTLILLVITMPLLIIGTILFRKKITVLYRKIRTQIAKINSFLQESISGMSIIQLFNRQEYNSNKFMKLNNEWYNYSVDSMITRATFFPFISFLSMFAQAIIVYLGGRLVFENFITFGSLFLFLRYMRMFFRPLRQISQQYNILQRAMAASEKINNILDRKKSEVYTKEGGYKGELKGEIEFKNVWFAYEEDEYVLKDVSFKINVGETIAIVGPTGSGKTTIINLIGKFYDIQRGEIFVDGINIEDWDIQYLRKQLGIVLQDVFLFSGNIFENITFYNPDFDEKEVEELAEYVNADKFINKLTNRYETKILERGKTLSFGQRQLLSFTRTLSYEPKMFILDEATSNIDSETEKYIQDATEKLTSDRTSIIIAHRLSTIENADRILVVHKGEIRERGTHKELIQKEGLYYDLYQLQSIEENQPAK</sequence>
<feature type="transmembrane region" description="Helical" evidence="8">
    <location>
        <begin position="177"/>
        <end position="195"/>
    </location>
</feature>
<dbReference type="PROSITE" id="PS50893">
    <property type="entry name" value="ABC_TRANSPORTER_2"/>
    <property type="match status" value="1"/>
</dbReference>
<keyword evidence="5 11" id="KW-0067">ATP-binding</keyword>
<dbReference type="InterPro" id="IPR039421">
    <property type="entry name" value="Type_1_exporter"/>
</dbReference>
<accession>A0A5D0MB16</accession>
<dbReference type="EMBL" id="VSIX01000062">
    <property type="protein sequence ID" value="TYB30964.1"/>
    <property type="molecule type" value="Genomic_DNA"/>
</dbReference>
<organism evidence="11 12">
    <name type="scientific">Candidatus Mcinerneyibacterium aminivorans</name>
    <dbReference type="NCBI Taxonomy" id="2703815"/>
    <lineage>
        <taxon>Bacteria</taxon>
        <taxon>Candidatus Macinerneyibacteriota</taxon>
        <taxon>Candidatus Mcinerneyibacteria</taxon>
        <taxon>Candidatus Mcinerneyibacteriales</taxon>
        <taxon>Candidatus Mcinerneyibacteriaceae</taxon>
        <taxon>Candidatus Mcinerneyibacterium</taxon>
    </lineage>
</organism>
<evidence type="ECO:0000256" key="6">
    <source>
        <dbReference type="ARBA" id="ARBA00022989"/>
    </source>
</evidence>
<keyword evidence="6 8" id="KW-1133">Transmembrane helix</keyword>
<feature type="domain" description="ABC transporter" evidence="9">
    <location>
        <begin position="354"/>
        <end position="588"/>
    </location>
</feature>
<dbReference type="InterPro" id="IPR003593">
    <property type="entry name" value="AAA+_ATPase"/>
</dbReference>
<keyword evidence="7 8" id="KW-0472">Membrane</keyword>
<evidence type="ECO:0000259" key="9">
    <source>
        <dbReference type="PROSITE" id="PS50893"/>
    </source>
</evidence>
<feature type="transmembrane region" description="Helical" evidence="8">
    <location>
        <begin position="261"/>
        <end position="281"/>
    </location>
</feature>
<evidence type="ECO:0000259" key="10">
    <source>
        <dbReference type="PROSITE" id="PS50929"/>
    </source>
</evidence>
<dbReference type="PANTHER" id="PTHR43394:SF1">
    <property type="entry name" value="ATP-BINDING CASSETTE SUB-FAMILY B MEMBER 10, MITOCHONDRIAL"/>
    <property type="match status" value="1"/>
</dbReference>